<dbReference type="Proteomes" id="UP001430953">
    <property type="component" value="Unassembled WGS sequence"/>
</dbReference>
<comment type="caution">
    <text evidence="1">The sequence shown here is derived from an EMBL/GenBank/DDBJ whole genome shotgun (WGS) entry which is preliminary data.</text>
</comment>
<name>A0AAW2H4U3_9HYME</name>
<reference evidence="1 2" key="1">
    <citation type="submission" date="2023-03" db="EMBL/GenBank/DDBJ databases">
        <title>High recombination rates correlate with genetic variation in Cardiocondyla obscurior ants.</title>
        <authorList>
            <person name="Errbii M."/>
        </authorList>
    </citation>
    <scope>NUCLEOTIDE SEQUENCE [LARGE SCALE GENOMIC DNA]</scope>
    <source>
        <strain evidence="1">Alpha-2009</strain>
        <tissue evidence="1">Whole body</tissue>
    </source>
</reference>
<organism evidence="1 2">
    <name type="scientific">Cardiocondyla obscurior</name>
    <dbReference type="NCBI Taxonomy" id="286306"/>
    <lineage>
        <taxon>Eukaryota</taxon>
        <taxon>Metazoa</taxon>
        <taxon>Ecdysozoa</taxon>
        <taxon>Arthropoda</taxon>
        <taxon>Hexapoda</taxon>
        <taxon>Insecta</taxon>
        <taxon>Pterygota</taxon>
        <taxon>Neoptera</taxon>
        <taxon>Endopterygota</taxon>
        <taxon>Hymenoptera</taxon>
        <taxon>Apocrita</taxon>
        <taxon>Aculeata</taxon>
        <taxon>Formicoidea</taxon>
        <taxon>Formicidae</taxon>
        <taxon>Myrmicinae</taxon>
        <taxon>Cardiocondyla</taxon>
    </lineage>
</organism>
<protein>
    <submittedName>
        <fullName evidence="1">Uncharacterized protein</fullName>
    </submittedName>
</protein>
<gene>
    <name evidence="1" type="ORF">PUN28_001296</name>
</gene>
<keyword evidence="2" id="KW-1185">Reference proteome</keyword>
<evidence type="ECO:0000313" key="2">
    <source>
        <dbReference type="Proteomes" id="UP001430953"/>
    </source>
</evidence>
<dbReference type="EMBL" id="JADYXP020000001">
    <property type="protein sequence ID" value="KAL0134413.1"/>
    <property type="molecule type" value="Genomic_DNA"/>
</dbReference>
<sequence length="112" mass="12831">MNPDCFPAVFERLIESETSSSPVELINPAERSCAYCPQIVTWAELSRSSRNHLALLSFMLPVINNYAQFQRNVPAQRNSLRHIFYKTDFLLNRYGKDPKIKPSEEVKVNGKG</sequence>
<accession>A0AAW2H4U3</accession>
<evidence type="ECO:0000313" key="1">
    <source>
        <dbReference type="EMBL" id="KAL0134413.1"/>
    </source>
</evidence>
<dbReference type="AlphaFoldDB" id="A0AAW2H4U3"/>
<proteinExistence type="predicted"/>